<dbReference type="InterPro" id="IPR001054">
    <property type="entry name" value="A/G_cyclase"/>
</dbReference>
<dbReference type="EMBL" id="JBHSXX010000001">
    <property type="protein sequence ID" value="MFC6870547.1"/>
    <property type="molecule type" value="Genomic_DNA"/>
</dbReference>
<evidence type="ECO:0000256" key="1">
    <source>
        <dbReference type="ARBA" id="ARBA00005381"/>
    </source>
</evidence>
<reference evidence="5" key="1">
    <citation type="journal article" date="2019" name="Int. J. Syst. Evol. Microbiol.">
        <title>The Global Catalogue of Microorganisms (GCM) 10K type strain sequencing project: providing services to taxonomists for standard genome sequencing and annotation.</title>
        <authorList>
            <consortium name="The Broad Institute Genomics Platform"/>
            <consortium name="The Broad Institute Genome Sequencing Center for Infectious Disease"/>
            <person name="Wu L."/>
            <person name="Ma J."/>
        </authorList>
    </citation>
    <scope>NUCLEOTIDE SEQUENCE [LARGE SCALE GENOMIC DNA]</scope>
    <source>
        <strain evidence="5">KCTC 32255</strain>
    </source>
</reference>
<dbReference type="SUPFAM" id="SSF55073">
    <property type="entry name" value="Nucleotide cyclase"/>
    <property type="match status" value="1"/>
</dbReference>
<feature type="compositionally biased region" description="Basic and acidic residues" evidence="2">
    <location>
        <begin position="103"/>
        <end position="118"/>
    </location>
</feature>
<dbReference type="RefSeq" id="WP_345402390.1">
    <property type="nucleotide sequence ID" value="NZ_BAABLA010000110.1"/>
</dbReference>
<gene>
    <name evidence="4" type="ORF">ACFQGD_25770</name>
</gene>
<evidence type="ECO:0000313" key="4">
    <source>
        <dbReference type="EMBL" id="MFC6870547.1"/>
    </source>
</evidence>
<evidence type="ECO:0000256" key="2">
    <source>
        <dbReference type="SAM" id="MobiDB-lite"/>
    </source>
</evidence>
<keyword evidence="5" id="KW-1185">Reference proteome</keyword>
<dbReference type="Pfam" id="PF00211">
    <property type="entry name" value="Guanylate_cyc"/>
    <property type="match status" value="1"/>
</dbReference>
<dbReference type="InterPro" id="IPR050697">
    <property type="entry name" value="Adenylyl/Guanylyl_Cyclase_3/4"/>
</dbReference>
<dbReference type="Proteomes" id="UP001596337">
    <property type="component" value="Unassembled WGS sequence"/>
</dbReference>
<comment type="similarity">
    <text evidence="1">Belongs to the adenylyl cyclase class-3 family.</text>
</comment>
<accession>A0ABW2C769</accession>
<feature type="domain" description="Guanylate cyclase" evidence="3">
    <location>
        <begin position="163"/>
        <end position="272"/>
    </location>
</feature>
<evidence type="ECO:0000259" key="3">
    <source>
        <dbReference type="PROSITE" id="PS50125"/>
    </source>
</evidence>
<dbReference type="CDD" id="cd07302">
    <property type="entry name" value="CHD"/>
    <property type="match status" value="1"/>
</dbReference>
<protein>
    <submittedName>
        <fullName evidence="4">Adenylate/guanylate cyclase domain-containing protein</fullName>
    </submittedName>
</protein>
<dbReference type="PANTHER" id="PTHR43081">
    <property type="entry name" value="ADENYLATE CYCLASE, TERMINAL-DIFFERENTIATION SPECIFIC-RELATED"/>
    <property type="match status" value="1"/>
</dbReference>
<dbReference type="SMART" id="SM00044">
    <property type="entry name" value="CYCc"/>
    <property type="match status" value="1"/>
</dbReference>
<proteinExistence type="inferred from homology"/>
<feature type="region of interest" description="Disordered" evidence="2">
    <location>
        <begin position="103"/>
        <end position="123"/>
    </location>
</feature>
<sequence length="322" mass="35396">MSHSVDRSVADDILGEPRTYTSRDVAAATDVPIHRARRFWRALGFANVDESEVEFTASDINALPILTSLVADETVSEPQVVHFTRLLGRAMSRLAASHVELHYEPPDQRDNPDHDKSAQARRHTTRVSHDLEWLFSYAWRRHLRAALNRLNAHHDGTSPTTLGVGFADMVGFTELSNRTSETELTHIIERFEGRSADTITAHGGTIIKLLGDGILFSAADTDILAEVATELIATFDNDRDIPAVRIGLTYGPVICHLGDVFGPTVNLASRLTSLAEPATILTTQQLATELGVEADYALRPAGTHTLRGIGPTRVMRLTKQHT</sequence>
<comment type="caution">
    <text evidence="4">The sequence shown here is derived from an EMBL/GenBank/DDBJ whole genome shotgun (WGS) entry which is preliminary data.</text>
</comment>
<organism evidence="4 5">
    <name type="scientific">Haloechinothrix salitolerans</name>
    <dbReference type="NCBI Taxonomy" id="926830"/>
    <lineage>
        <taxon>Bacteria</taxon>
        <taxon>Bacillati</taxon>
        <taxon>Actinomycetota</taxon>
        <taxon>Actinomycetes</taxon>
        <taxon>Pseudonocardiales</taxon>
        <taxon>Pseudonocardiaceae</taxon>
        <taxon>Haloechinothrix</taxon>
    </lineage>
</organism>
<name>A0ABW2C769_9PSEU</name>
<dbReference type="PANTHER" id="PTHR43081:SF1">
    <property type="entry name" value="ADENYLATE CYCLASE, TERMINAL-DIFFERENTIATION SPECIFIC"/>
    <property type="match status" value="1"/>
</dbReference>
<dbReference type="Gene3D" id="3.30.70.1230">
    <property type="entry name" value="Nucleotide cyclase"/>
    <property type="match status" value="1"/>
</dbReference>
<dbReference type="InterPro" id="IPR029787">
    <property type="entry name" value="Nucleotide_cyclase"/>
</dbReference>
<evidence type="ECO:0000313" key="5">
    <source>
        <dbReference type="Proteomes" id="UP001596337"/>
    </source>
</evidence>
<dbReference type="PROSITE" id="PS50125">
    <property type="entry name" value="GUANYLATE_CYCLASE_2"/>
    <property type="match status" value="1"/>
</dbReference>